<dbReference type="RefSeq" id="WP_118258294.1">
    <property type="nucleotide sequence ID" value="NZ_CALBWO010000038.1"/>
</dbReference>
<feature type="signal peptide" evidence="2">
    <location>
        <begin position="1"/>
        <end position="21"/>
    </location>
</feature>
<dbReference type="EMBL" id="QRZA01000001">
    <property type="protein sequence ID" value="RGV36693.1"/>
    <property type="molecule type" value="Genomic_DNA"/>
</dbReference>
<gene>
    <name evidence="3" type="ORF">DWW18_00400</name>
</gene>
<evidence type="ECO:0000256" key="2">
    <source>
        <dbReference type="SAM" id="SignalP"/>
    </source>
</evidence>
<feature type="chain" id="PRO_5019059293" evidence="2">
    <location>
        <begin position="22"/>
        <end position="402"/>
    </location>
</feature>
<dbReference type="Pfam" id="PF16215">
    <property type="entry name" value="DUF4876"/>
    <property type="match status" value="1"/>
</dbReference>
<accession>A0A412X5L1</accession>
<comment type="caution">
    <text evidence="3">The sequence shown here is derived from an EMBL/GenBank/DDBJ whole genome shotgun (WGS) entry which is preliminary data.</text>
</comment>
<proteinExistence type="predicted"/>
<keyword evidence="2" id="KW-0732">Signal</keyword>
<evidence type="ECO:0000256" key="1">
    <source>
        <dbReference type="SAM" id="MobiDB-lite"/>
    </source>
</evidence>
<feature type="region of interest" description="Disordered" evidence="1">
    <location>
        <begin position="377"/>
        <end position="402"/>
    </location>
</feature>
<dbReference type="InterPro" id="IPR032627">
    <property type="entry name" value="DUF4876"/>
</dbReference>
<sequence>MVNKISYVLVFMLFTCAGFIACTDDDKVKITEFTLTLTEPEDLNVASISDLHVTFKNVNTGKLTTNTMTGTTGKITLNEGLYNITVEGKMNYIVDEKTVEGQVKGYKESVNLVGTTSADNIKLFLFNSKADFVIEEVYFTGSTTPEGKQYSGDQYIKIYNNSDSVLYADGLVILESAFNTSQQYEYTPDVMSQAMAVQCVYAIPGNGKDYPVQPGESLLICDKAIDHTAANINSFDLRNADFEWYDETEKNQDVDNPQVTNLDKIYSYTKTVWRLHNQGLCAYAIARLQVDKNTFLTDYTYNATFINVMGNSQNKSAYQVPNEWIIDAVNISNKAQYVWNVVAPSLDMGFTYCGEVASDKNRYNKSVRRKVLSTTPDGRKILKDTNNSTEDFEAKATPSLKQ</sequence>
<organism evidence="3 4">
    <name type="scientific">Butyricimonas virosa</name>
    <dbReference type="NCBI Taxonomy" id="544645"/>
    <lineage>
        <taxon>Bacteria</taxon>
        <taxon>Pseudomonadati</taxon>
        <taxon>Bacteroidota</taxon>
        <taxon>Bacteroidia</taxon>
        <taxon>Bacteroidales</taxon>
        <taxon>Odoribacteraceae</taxon>
        <taxon>Butyricimonas</taxon>
    </lineage>
</organism>
<evidence type="ECO:0000313" key="3">
    <source>
        <dbReference type="EMBL" id="RGV36693.1"/>
    </source>
</evidence>
<protein>
    <submittedName>
        <fullName evidence="3">DUF4876 domain-containing protein</fullName>
    </submittedName>
</protein>
<reference evidence="3 4" key="1">
    <citation type="submission" date="2018-08" db="EMBL/GenBank/DDBJ databases">
        <title>A genome reference for cultivated species of the human gut microbiota.</title>
        <authorList>
            <person name="Zou Y."/>
            <person name="Xue W."/>
            <person name="Luo G."/>
        </authorList>
    </citation>
    <scope>NUCLEOTIDE SEQUENCE [LARGE SCALE GENOMIC DNA]</scope>
    <source>
        <strain evidence="3 4">AF14-49</strain>
    </source>
</reference>
<evidence type="ECO:0000313" key="4">
    <source>
        <dbReference type="Proteomes" id="UP000283589"/>
    </source>
</evidence>
<name>A0A412X5L1_9BACT</name>
<dbReference type="PROSITE" id="PS51257">
    <property type="entry name" value="PROKAR_LIPOPROTEIN"/>
    <property type="match status" value="1"/>
</dbReference>
<dbReference type="AlphaFoldDB" id="A0A412X5L1"/>
<dbReference type="Proteomes" id="UP000283589">
    <property type="component" value="Unassembled WGS sequence"/>
</dbReference>